<sequence>MPGPAALILEECSMTTPTTPGRVAIVTGGSRGIGRQSAERLAADGQAVVIAYANSDQEANDAVAAIRAAGGTATAIKVDVSDELAVETLFGRTEQTYGGVDVVVHAAGIMILKPLAEFGVDDFDRLQRVNVRGTFLVNQQAARRVRAGGAILNFSSSVVALALPTYAPYAATKGAVDALTRILAKELRGRDITVNAVAPGPIATDLFLDGKDEATIERMARMNPMERLGTPQDVAEVVSFLAGPGRWINGQVVLVNGGAI</sequence>
<dbReference type="InterPro" id="IPR057326">
    <property type="entry name" value="KR_dom"/>
</dbReference>
<dbReference type="InterPro" id="IPR020904">
    <property type="entry name" value="Sc_DH/Rdtase_CS"/>
</dbReference>
<dbReference type="PANTHER" id="PTHR48107">
    <property type="entry name" value="NADPH-DEPENDENT ALDEHYDE REDUCTASE-LIKE PROTEIN, CHLOROPLASTIC-RELATED"/>
    <property type="match status" value="1"/>
</dbReference>
<dbReference type="FunFam" id="3.40.50.720:FF:000084">
    <property type="entry name" value="Short-chain dehydrogenase reductase"/>
    <property type="match status" value="1"/>
</dbReference>
<dbReference type="SUPFAM" id="SSF51735">
    <property type="entry name" value="NAD(P)-binding Rossmann-fold domains"/>
    <property type="match status" value="1"/>
</dbReference>
<dbReference type="Gene3D" id="3.40.50.720">
    <property type="entry name" value="NAD(P)-binding Rossmann-like Domain"/>
    <property type="match status" value="1"/>
</dbReference>
<keyword evidence="2 4" id="KW-0560">Oxidoreductase</keyword>
<proteinExistence type="inferred from homology"/>
<protein>
    <submittedName>
        <fullName evidence="4">3-oxoacyl-[acyl-carrier protein] reductase</fullName>
        <ecNumber evidence="4">1.1.1.100</ecNumber>
    </submittedName>
</protein>
<dbReference type="Proteomes" id="UP000552709">
    <property type="component" value="Unassembled WGS sequence"/>
</dbReference>
<feature type="domain" description="Ketoreductase" evidence="3">
    <location>
        <begin position="22"/>
        <end position="205"/>
    </location>
</feature>
<keyword evidence="5" id="KW-1185">Reference proteome</keyword>
<evidence type="ECO:0000259" key="3">
    <source>
        <dbReference type="SMART" id="SM00822"/>
    </source>
</evidence>
<evidence type="ECO:0000256" key="1">
    <source>
        <dbReference type="ARBA" id="ARBA00006484"/>
    </source>
</evidence>
<evidence type="ECO:0000313" key="5">
    <source>
        <dbReference type="Proteomes" id="UP000552709"/>
    </source>
</evidence>
<dbReference type="EC" id="1.1.1.100" evidence="4"/>
<dbReference type="SMART" id="SM00822">
    <property type="entry name" value="PKS_KR"/>
    <property type="match status" value="1"/>
</dbReference>
<dbReference type="RefSeq" id="WP_221284424.1">
    <property type="nucleotide sequence ID" value="NZ_JACHFL010000020.1"/>
</dbReference>
<dbReference type="PROSITE" id="PS00061">
    <property type="entry name" value="ADH_SHORT"/>
    <property type="match status" value="1"/>
</dbReference>
<dbReference type="GO" id="GO:0004316">
    <property type="term" value="F:3-oxoacyl-[acyl-carrier-protein] reductase (NADPH) activity"/>
    <property type="evidence" value="ECO:0007669"/>
    <property type="project" value="UniProtKB-EC"/>
</dbReference>
<name>A0A7W8NIA2_9DEIO</name>
<dbReference type="PRINTS" id="PR00081">
    <property type="entry name" value="GDHRDH"/>
</dbReference>
<gene>
    <name evidence="4" type="ORF">HNQ08_004764</name>
</gene>
<dbReference type="PRINTS" id="PR00080">
    <property type="entry name" value="SDRFAMILY"/>
</dbReference>
<evidence type="ECO:0000256" key="2">
    <source>
        <dbReference type="ARBA" id="ARBA00023002"/>
    </source>
</evidence>
<comment type="caution">
    <text evidence="4">The sequence shown here is derived from an EMBL/GenBank/DDBJ whole genome shotgun (WGS) entry which is preliminary data.</text>
</comment>
<dbReference type="Pfam" id="PF13561">
    <property type="entry name" value="adh_short_C2"/>
    <property type="match status" value="1"/>
</dbReference>
<dbReference type="PANTHER" id="PTHR48107:SF7">
    <property type="entry name" value="RE15974P"/>
    <property type="match status" value="1"/>
</dbReference>
<comment type="similarity">
    <text evidence="1">Belongs to the short-chain dehydrogenases/reductases (SDR) family.</text>
</comment>
<dbReference type="InterPro" id="IPR002347">
    <property type="entry name" value="SDR_fam"/>
</dbReference>
<dbReference type="EMBL" id="JACHFL010000020">
    <property type="protein sequence ID" value="MBB5365638.1"/>
    <property type="molecule type" value="Genomic_DNA"/>
</dbReference>
<evidence type="ECO:0000313" key="4">
    <source>
        <dbReference type="EMBL" id="MBB5365638.1"/>
    </source>
</evidence>
<reference evidence="4 5" key="1">
    <citation type="submission" date="2020-08" db="EMBL/GenBank/DDBJ databases">
        <title>Genomic Encyclopedia of Type Strains, Phase IV (KMG-IV): sequencing the most valuable type-strain genomes for metagenomic binning, comparative biology and taxonomic classification.</title>
        <authorList>
            <person name="Goeker M."/>
        </authorList>
    </citation>
    <scope>NUCLEOTIDE SEQUENCE [LARGE SCALE GENOMIC DNA]</scope>
    <source>
        <strain evidence="4 5">DSM 27939</strain>
    </source>
</reference>
<dbReference type="AlphaFoldDB" id="A0A7W8NIA2"/>
<accession>A0A7W8NIA2</accession>
<dbReference type="InterPro" id="IPR036291">
    <property type="entry name" value="NAD(P)-bd_dom_sf"/>
</dbReference>
<organism evidence="4 5">
    <name type="scientific">Deinococcus humi</name>
    <dbReference type="NCBI Taxonomy" id="662880"/>
    <lineage>
        <taxon>Bacteria</taxon>
        <taxon>Thermotogati</taxon>
        <taxon>Deinococcota</taxon>
        <taxon>Deinococci</taxon>
        <taxon>Deinococcales</taxon>
        <taxon>Deinococcaceae</taxon>
        <taxon>Deinococcus</taxon>
    </lineage>
</organism>